<organism evidence="9 10">
    <name type="scientific">Dendroctonus ponderosae</name>
    <name type="common">Mountain pine beetle</name>
    <dbReference type="NCBI Taxonomy" id="77166"/>
    <lineage>
        <taxon>Eukaryota</taxon>
        <taxon>Metazoa</taxon>
        <taxon>Ecdysozoa</taxon>
        <taxon>Arthropoda</taxon>
        <taxon>Hexapoda</taxon>
        <taxon>Insecta</taxon>
        <taxon>Pterygota</taxon>
        <taxon>Neoptera</taxon>
        <taxon>Endopterygota</taxon>
        <taxon>Coleoptera</taxon>
        <taxon>Polyphaga</taxon>
        <taxon>Cucujiformia</taxon>
        <taxon>Curculionidae</taxon>
        <taxon>Scolytinae</taxon>
        <taxon>Dendroctonus</taxon>
    </lineage>
</organism>
<dbReference type="Proteomes" id="UP000019118">
    <property type="component" value="Unassembled WGS sequence"/>
</dbReference>
<evidence type="ECO:0000256" key="6">
    <source>
        <dbReference type="ARBA" id="ARBA00039088"/>
    </source>
</evidence>
<dbReference type="InterPro" id="IPR039261">
    <property type="entry name" value="FNR_nucleotide-bd"/>
</dbReference>
<reference evidence="9" key="2">
    <citation type="submission" date="2024-08" db="UniProtKB">
        <authorList>
            <consortium name="EnsemblMetazoa"/>
        </authorList>
    </citation>
    <scope>IDENTIFICATION</scope>
</reference>
<protein>
    <recommendedName>
        <fullName evidence="7">Methionine synthase reductase</fullName>
        <ecNumber evidence="6">1.16.1.8</ecNumber>
        <ecNumber evidence="5">1.6.2.4</ecNumber>
    </recommendedName>
</protein>
<dbReference type="InterPro" id="IPR001433">
    <property type="entry name" value="OxRdtase_FAD/NAD-bd"/>
</dbReference>
<reference evidence="10" key="1">
    <citation type="journal article" date="2013" name="Genome Biol.">
        <title>Draft genome of the mountain pine beetle, Dendroctonus ponderosae Hopkins, a major forest pest.</title>
        <authorList>
            <person name="Keeling C.I."/>
            <person name="Yuen M.M."/>
            <person name="Liao N.Y."/>
            <person name="Docking T.R."/>
            <person name="Chan S.K."/>
            <person name="Taylor G.A."/>
            <person name="Palmquist D.L."/>
            <person name="Jackman S.D."/>
            <person name="Nguyen A."/>
            <person name="Li M."/>
            <person name="Henderson H."/>
            <person name="Janes J.K."/>
            <person name="Zhao Y."/>
            <person name="Pandoh P."/>
            <person name="Moore R."/>
            <person name="Sperling F.A."/>
            <person name="Huber D.P."/>
            <person name="Birol I."/>
            <person name="Jones S.J."/>
            <person name="Bohlmann J."/>
        </authorList>
    </citation>
    <scope>NUCLEOTIDE SEQUENCE</scope>
</reference>
<comment type="cofactor">
    <cofactor evidence="1">
        <name>FAD</name>
        <dbReference type="ChEBI" id="CHEBI:57692"/>
    </cofactor>
</comment>
<evidence type="ECO:0000256" key="3">
    <source>
        <dbReference type="ARBA" id="ARBA00022827"/>
    </source>
</evidence>
<dbReference type="Pfam" id="PF00667">
    <property type="entry name" value="FAD_binding_1"/>
    <property type="match status" value="1"/>
</dbReference>
<evidence type="ECO:0000259" key="8">
    <source>
        <dbReference type="PROSITE" id="PS51384"/>
    </source>
</evidence>
<dbReference type="PRINTS" id="PR00371">
    <property type="entry name" value="FPNCR"/>
</dbReference>
<dbReference type="SUPFAM" id="SSF52343">
    <property type="entry name" value="Ferredoxin reductase-like, C-terminal NADP-linked domain"/>
    <property type="match status" value="1"/>
</dbReference>
<dbReference type="InterPro" id="IPR017927">
    <property type="entry name" value="FAD-bd_FR_type"/>
</dbReference>
<dbReference type="SUPFAM" id="SSF63380">
    <property type="entry name" value="Riboflavin synthase domain-like"/>
    <property type="match status" value="1"/>
</dbReference>
<keyword evidence="10" id="KW-1185">Reference proteome</keyword>
<dbReference type="EC" id="1.6.2.4" evidence="5"/>
<dbReference type="PANTHER" id="PTHR19384:SF17">
    <property type="entry name" value="NADPH--CYTOCHROME P450 REDUCTASE"/>
    <property type="match status" value="1"/>
</dbReference>
<evidence type="ECO:0000313" key="9">
    <source>
        <dbReference type="EnsemblMetazoa" id="XP_019772732.1"/>
    </source>
</evidence>
<dbReference type="PANTHER" id="PTHR19384">
    <property type="entry name" value="NITRIC OXIDE SYNTHASE-RELATED"/>
    <property type="match status" value="1"/>
</dbReference>
<keyword evidence="3" id="KW-0274">FAD</keyword>
<feature type="domain" description="FAD-binding FR-type" evidence="8">
    <location>
        <begin position="32"/>
        <end position="268"/>
    </location>
</feature>
<dbReference type="Gene3D" id="1.20.990.10">
    <property type="entry name" value="NADPH-cytochrome p450 Reductase, Chain A, domain 3"/>
    <property type="match status" value="1"/>
</dbReference>
<dbReference type="EnsemblMetazoa" id="XM_019917173.1">
    <property type="protein sequence ID" value="XP_019772732.1"/>
    <property type="gene ID" value="LOC109546268"/>
</dbReference>
<evidence type="ECO:0000256" key="5">
    <source>
        <dbReference type="ARBA" id="ARBA00023797"/>
    </source>
</evidence>
<sequence length="420" mass="47821">MANFLKIAYDSTEAADITKYSYEHRNTPFANSSVYEAFVEESELLTEGDDVKPTYRLRLDVKDYDFNFLPGDVIGILPENNSSEVQKLLNHLNLTSVCHWKYHLSIQEGSKKKIPKHLPPSSTLYEVFLKHICLRSAPKKLFLKNLIKYTDDVKEKALLEQVCAPTGSAEYIKLLETTRSLLALLESFPSCQPPVEVILEHSSPLNPRCYSIASSPLSNQLWILFNVLEMPNSLKGVCTSWLEQIIKAQDFSKRVPIYFRTPGKFRMDNSVTAKILVATGSGLAPFMGFLDHKSLGGSVADMWLFYGCRYSDRDFLCKKDLLNYAATGTLGKKCWAFSRDGKKKEYVQDKIEENKEEFAKWIFEKEAVVFVCGELKTVVRDVKEAIVESIMTHKKCEKATACLVLEELVKCDRIIIDSWL</sequence>
<dbReference type="GO" id="GO:0050660">
    <property type="term" value="F:flavin adenine dinucleotide binding"/>
    <property type="evidence" value="ECO:0007669"/>
    <property type="project" value="TreeGrafter"/>
</dbReference>
<dbReference type="Gene3D" id="2.40.30.10">
    <property type="entry name" value="Translation factors"/>
    <property type="match status" value="1"/>
</dbReference>
<accession>A0AAR5QHW4</accession>
<dbReference type="InterPro" id="IPR017938">
    <property type="entry name" value="Riboflavin_synthase-like_b-brl"/>
</dbReference>
<dbReference type="FunFam" id="1.20.990.10:FF:000007">
    <property type="entry name" value="Methionine synthase reductase"/>
    <property type="match status" value="1"/>
</dbReference>
<dbReference type="GO" id="GO:0005829">
    <property type="term" value="C:cytosol"/>
    <property type="evidence" value="ECO:0007669"/>
    <property type="project" value="TreeGrafter"/>
</dbReference>
<dbReference type="Gene3D" id="3.40.50.80">
    <property type="entry name" value="Nucleotide-binding domain of ferredoxin-NADP reductase (FNR) module"/>
    <property type="match status" value="1"/>
</dbReference>
<keyword evidence="2" id="KW-0285">Flavoprotein</keyword>
<dbReference type="GeneID" id="109546268"/>
<dbReference type="PRINTS" id="PR00410">
    <property type="entry name" value="PHEHYDRXLASE"/>
</dbReference>
<dbReference type="InterPro" id="IPR001709">
    <property type="entry name" value="Flavoprot_Pyr_Nucl_cyt_Rdtase"/>
</dbReference>
<evidence type="ECO:0000256" key="2">
    <source>
        <dbReference type="ARBA" id="ARBA00022630"/>
    </source>
</evidence>
<dbReference type="GO" id="GO:0010181">
    <property type="term" value="F:FMN binding"/>
    <property type="evidence" value="ECO:0007669"/>
    <property type="project" value="TreeGrafter"/>
</dbReference>
<dbReference type="Pfam" id="PF00175">
    <property type="entry name" value="NAD_binding_1"/>
    <property type="match status" value="1"/>
</dbReference>
<dbReference type="KEGG" id="dpa:109546268"/>
<dbReference type="GO" id="GO:0030586">
    <property type="term" value="F:[methionine synthase] reductase (NADPH) activity"/>
    <property type="evidence" value="ECO:0007669"/>
    <property type="project" value="UniProtKB-EC"/>
</dbReference>
<evidence type="ECO:0000313" key="10">
    <source>
        <dbReference type="Proteomes" id="UP000019118"/>
    </source>
</evidence>
<dbReference type="EC" id="1.16.1.8" evidence="6"/>
<evidence type="ECO:0000256" key="4">
    <source>
        <dbReference type="ARBA" id="ARBA00023002"/>
    </source>
</evidence>
<dbReference type="InterPro" id="IPR003097">
    <property type="entry name" value="CysJ-like_FAD-binding"/>
</dbReference>
<dbReference type="PROSITE" id="PS51384">
    <property type="entry name" value="FAD_FR"/>
    <property type="match status" value="1"/>
</dbReference>
<keyword evidence="4" id="KW-0560">Oxidoreductase</keyword>
<evidence type="ECO:0000256" key="7">
    <source>
        <dbReference type="ARBA" id="ARBA00040659"/>
    </source>
</evidence>
<dbReference type="GO" id="GO:0003958">
    <property type="term" value="F:NADPH-hemoprotein reductase activity"/>
    <property type="evidence" value="ECO:0007669"/>
    <property type="project" value="UniProtKB-EC"/>
</dbReference>
<dbReference type="AlphaFoldDB" id="A0AAR5QHW4"/>
<proteinExistence type="predicted"/>
<name>A0AAR5QHW4_DENPD</name>
<dbReference type="InterPro" id="IPR023173">
    <property type="entry name" value="NADPH_Cyt_P450_Rdtase_alpha"/>
</dbReference>
<evidence type="ECO:0000256" key="1">
    <source>
        <dbReference type="ARBA" id="ARBA00001974"/>
    </source>
</evidence>